<evidence type="ECO:0000256" key="1">
    <source>
        <dbReference type="SAM" id="Phobius"/>
    </source>
</evidence>
<proteinExistence type="predicted"/>
<name>A0A0V0GGD6_SOLCH</name>
<accession>A0A0V0GGD6</accession>
<keyword evidence="1" id="KW-1133">Transmembrane helix</keyword>
<feature type="non-terminal residue" evidence="2">
    <location>
        <position position="1"/>
    </location>
</feature>
<keyword evidence="1" id="KW-0472">Membrane</keyword>
<feature type="transmembrane region" description="Helical" evidence="1">
    <location>
        <begin position="38"/>
        <end position="58"/>
    </location>
</feature>
<evidence type="ECO:0000313" key="2">
    <source>
        <dbReference type="EMBL" id="JAP06400.1"/>
    </source>
</evidence>
<keyword evidence="1" id="KW-0812">Transmembrane</keyword>
<sequence length="67" mass="7751">SSRTCTIDATKIANSQLWEFVLQLSCWCHQPYLNFLRLLHLLTESVSCISVILMYLFASGFSDQFFL</sequence>
<reference evidence="2" key="1">
    <citation type="submission" date="2015-12" db="EMBL/GenBank/DDBJ databases">
        <title>Gene expression during late stages of embryo sac development: a critical building block for successful pollen-pistil interactions.</title>
        <authorList>
            <person name="Liu Y."/>
            <person name="Joly V."/>
            <person name="Sabar M."/>
            <person name="Matton D.P."/>
        </authorList>
    </citation>
    <scope>NUCLEOTIDE SEQUENCE</scope>
</reference>
<dbReference type="EMBL" id="GEDG01041484">
    <property type="protein sequence ID" value="JAP06400.1"/>
    <property type="molecule type" value="Transcribed_RNA"/>
</dbReference>
<protein>
    <submittedName>
        <fullName evidence="2">Putative ovule protein</fullName>
    </submittedName>
</protein>
<dbReference type="AlphaFoldDB" id="A0A0V0GGD6"/>
<organism evidence="2">
    <name type="scientific">Solanum chacoense</name>
    <name type="common">Chaco potato</name>
    <dbReference type="NCBI Taxonomy" id="4108"/>
    <lineage>
        <taxon>Eukaryota</taxon>
        <taxon>Viridiplantae</taxon>
        <taxon>Streptophyta</taxon>
        <taxon>Embryophyta</taxon>
        <taxon>Tracheophyta</taxon>
        <taxon>Spermatophyta</taxon>
        <taxon>Magnoliopsida</taxon>
        <taxon>eudicotyledons</taxon>
        <taxon>Gunneridae</taxon>
        <taxon>Pentapetalae</taxon>
        <taxon>asterids</taxon>
        <taxon>lamiids</taxon>
        <taxon>Solanales</taxon>
        <taxon>Solanaceae</taxon>
        <taxon>Solanoideae</taxon>
        <taxon>Solaneae</taxon>
        <taxon>Solanum</taxon>
    </lineage>
</organism>